<sequence>MMMVSAYLSDSYMRECKSNAISLRHPNGGAGTTLRSEDDN</sequence>
<dbReference type="Proteomes" id="UP000702425">
    <property type="component" value="Unassembled WGS sequence"/>
</dbReference>
<accession>A0ABX2D6Q0</accession>
<comment type="caution">
    <text evidence="1">The sequence shown here is derived from an EMBL/GenBank/DDBJ whole genome shotgun (WGS) entry which is preliminary data.</text>
</comment>
<protein>
    <submittedName>
        <fullName evidence="1">Uncharacterized protein</fullName>
    </submittedName>
</protein>
<keyword evidence="2" id="KW-1185">Reference proteome</keyword>
<dbReference type="EMBL" id="SRRZ01000194">
    <property type="protein sequence ID" value="NQE38243.1"/>
    <property type="molecule type" value="Genomic_DNA"/>
</dbReference>
<organism evidence="1 2">
    <name type="scientific">Microcoleus asticus IPMA8</name>
    <dbReference type="NCBI Taxonomy" id="2563858"/>
    <lineage>
        <taxon>Bacteria</taxon>
        <taxon>Bacillati</taxon>
        <taxon>Cyanobacteriota</taxon>
        <taxon>Cyanophyceae</taxon>
        <taxon>Oscillatoriophycideae</taxon>
        <taxon>Oscillatoriales</taxon>
        <taxon>Microcoleaceae</taxon>
        <taxon>Microcoleus</taxon>
        <taxon>Microcoleus asticus</taxon>
    </lineage>
</organism>
<evidence type="ECO:0000313" key="2">
    <source>
        <dbReference type="Proteomes" id="UP000702425"/>
    </source>
</evidence>
<proteinExistence type="predicted"/>
<name>A0ABX2D6Q0_9CYAN</name>
<gene>
    <name evidence="1" type="ORF">E5S67_06028</name>
</gene>
<evidence type="ECO:0000313" key="1">
    <source>
        <dbReference type="EMBL" id="NQE38243.1"/>
    </source>
</evidence>
<reference evidence="1 2" key="1">
    <citation type="journal article" date="2020" name="Sci. Rep.">
        <title>A novel cyanobacterial geosmin producer, revising GeoA distribution and dispersion patterns in Bacteria.</title>
        <authorList>
            <person name="Churro C."/>
            <person name="Semedo-Aguiar A.P."/>
            <person name="Silva A.D."/>
            <person name="Pereira-Leal J.B."/>
            <person name="Leite R.B."/>
        </authorList>
    </citation>
    <scope>NUCLEOTIDE SEQUENCE [LARGE SCALE GENOMIC DNA]</scope>
    <source>
        <strain evidence="1 2">IPMA8</strain>
    </source>
</reference>